<reference evidence="2 3" key="1">
    <citation type="submission" date="2019-07" db="EMBL/GenBank/DDBJ databases">
        <title>Genome sequencing for Ferrovibrio sp. K5.</title>
        <authorList>
            <person name="Park S.-J."/>
        </authorList>
    </citation>
    <scope>NUCLEOTIDE SEQUENCE [LARGE SCALE GENOMIC DNA]</scope>
    <source>
        <strain evidence="2 3">K5</strain>
    </source>
</reference>
<dbReference type="KEGG" id="fer:FNB15_13385"/>
<organism evidence="2 3">
    <name type="scientific">Ferrovibrio terrae</name>
    <dbReference type="NCBI Taxonomy" id="2594003"/>
    <lineage>
        <taxon>Bacteria</taxon>
        <taxon>Pseudomonadati</taxon>
        <taxon>Pseudomonadota</taxon>
        <taxon>Alphaproteobacteria</taxon>
        <taxon>Rhodospirillales</taxon>
        <taxon>Rhodospirillaceae</taxon>
        <taxon>Ferrovibrio</taxon>
    </lineage>
</organism>
<evidence type="ECO:0000259" key="1">
    <source>
        <dbReference type="Pfam" id="PF06568"/>
    </source>
</evidence>
<evidence type="ECO:0000313" key="2">
    <source>
        <dbReference type="EMBL" id="QDO98200.1"/>
    </source>
</evidence>
<gene>
    <name evidence="2" type="ORF">FNB15_13385</name>
</gene>
<dbReference type="OrthoDB" id="7376415at2"/>
<feature type="domain" description="YjiS-like" evidence="1">
    <location>
        <begin position="110"/>
        <end position="131"/>
    </location>
</feature>
<evidence type="ECO:0000313" key="3">
    <source>
        <dbReference type="Proteomes" id="UP000317496"/>
    </source>
</evidence>
<keyword evidence="3" id="KW-1185">Reference proteome</keyword>
<name>A0A516H3M9_9PROT</name>
<proteinExistence type="predicted"/>
<dbReference type="Proteomes" id="UP000317496">
    <property type="component" value="Chromosome"/>
</dbReference>
<protein>
    <submittedName>
        <fullName evidence="2">DUF1127 domain-containing protein</fullName>
    </submittedName>
</protein>
<dbReference type="AlphaFoldDB" id="A0A516H3M9"/>
<sequence length="173" mass="18526">MQTPRANKTPNTLNSLPYLYLGLTDYVALEREARRARARAIAALLTRGWQALTARPAPQADVGFSREELIELGVPAQDVRAALTGQILGNAIGAVLQRIAFLWNRAVAEAELRSLDDRTLHDMGLSRSDIRAAVAGDIHRPGTKPVAVAAGQPSNDAGMAKVQVLKAKEVVAA</sequence>
<accession>A0A516H3M9</accession>
<dbReference type="InterPro" id="IPR009506">
    <property type="entry name" value="YjiS-like"/>
</dbReference>
<dbReference type="EMBL" id="CP041636">
    <property type="protein sequence ID" value="QDO98200.1"/>
    <property type="molecule type" value="Genomic_DNA"/>
</dbReference>
<dbReference type="Pfam" id="PF06568">
    <property type="entry name" value="YjiS-like"/>
    <property type="match status" value="1"/>
</dbReference>
<dbReference type="RefSeq" id="WP_144069181.1">
    <property type="nucleotide sequence ID" value="NZ_CP041636.1"/>
</dbReference>